<dbReference type="EMBL" id="HE793032">
    <property type="protein sequence ID" value="CCG58042.1"/>
    <property type="molecule type" value="Genomic_DNA"/>
</dbReference>
<dbReference type="CDD" id="cd08504">
    <property type="entry name" value="PBP2_OppA"/>
    <property type="match status" value="1"/>
</dbReference>
<dbReference type="OrthoDB" id="9801912at2"/>
<keyword evidence="4" id="KW-0732">Signal</keyword>
<dbReference type="Gene3D" id="3.40.190.10">
    <property type="entry name" value="Periplasmic binding protein-like II"/>
    <property type="match status" value="1"/>
</dbReference>
<sequence length="535" mass="60656">MKKVIYIIFLTLSVISCNNNNKTLSNNEISISLGGEPRTLDPTLNSLSFGSIYMIHFFEGLTKKDKNDEVVAGMAKSWNISEDALTYTFYLRDDAKWSDGEKVKAQDFEYALKRAADPKTAAAYSHMLNVVKNGSLVISGKTNVDVLGVKAIDDSTLEIVLENPTPYFLEYLSVSSAYFPVRKDIVEKYGDDWSRNPETYIVNGAYVMTERKTDEKIVMEVNTNYYDKESIVAKKINVIIMSDSNTSLAAIKRGDIQFSVIEAPLGEISSLIKENYILQEPAYGIYFLEINSQKGVLTNKNIRKAFALAFDKNYIISNITKMNQTPAYAFVPYGMKDGDGKDFRENGSNYLDLGSYDANIKEAKRLMELSGYTNGDNFPVLEIRTTPGYFTLICEAMQEMYKENLGIDVAIKSEEYNETFQAMVEKNYDLARTGWTADYSDPLAMISFFSEVSAVNHSGFSSREFNDLLKFASSTTNTDERTKALHKAEDLIFDYMPIIPIIYRMDPFMINPKLKGAIFNPLGRYRFHYAYLEKK</sequence>
<dbReference type="PANTHER" id="PTHR30290:SF10">
    <property type="entry name" value="PERIPLASMIC OLIGOPEPTIDE-BINDING PROTEIN-RELATED"/>
    <property type="match status" value="1"/>
</dbReference>
<dbReference type="PROSITE" id="PS51257">
    <property type="entry name" value="PROKAR_LIPOPROTEIN"/>
    <property type="match status" value="1"/>
</dbReference>
<dbReference type="PANTHER" id="PTHR30290">
    <property type="entry name" value="PERIPLASMIC BINDING COMPONENT OF ABC TRANSPORTER"/>
    <property type="match status" value="1"/>
</dbReference>
<feature type="domain" description="Solute-binding protein family 5" evidence="5">
    <location>
        <begin position="69"/>
        <end position="450"/>
    </location>
</feature>
<dbReference type="SUPFAM" id="SSF53850">
    <property type="entry name" value="Periplasmic binding protein-like II"/>
    <property type="match status" value="1"/>
</dbReference>
<dbReference type="KEGG" id="bpw:WESB_2580"/>
<comment type="subcellular location">
    <subcellularLocation>
        <location evidence="1">Cell envelope</location>
    </subcellularLocation>
</comment>
<dbReference type="HOGENOM" id="CLU_017028_0_3_12"/>
<organism evidence="6 7">
    <name type="scientific">Brachyspira pilosicoli WesB</name>
    <dbReference type="NCBI Taxonomy" id="1161918"/>
    <lineage>
        <taxon>Bacteria</taxon>
        <taxon>Pseudomonadati</taxon>
        <taxon>Spirochaetota</taxon>
        <taxon>Spirochaetia</taxon>
        <taxon>Brachyspirales</taxon>
        <taxon>Brachyspiraceae</taxon>
        <taxon>Brachyspira</taxon>
    </lineage>
</organism>
<dbReference type="AlphaFoldDB" id="K0JLP3"/>
<dbReference type="RefSeq" id="WP_014934091.1">
    <property type="nucleotide sequence ID" value="NC_018604.1"/>
</dbReference>
<dbReference type="GO" id="GO:1904680">
    <property type="term" value="F:peptide transmembrane transporter activity"/>
    <property type="evidence" value="ECO:0007669"/>
    <property type="project" value="TreeGrafter"/>
</dbReference>
<proteinExistence type="inferred from homology"/>
<dbReference type="Gene3D" id="3.10.105.10">
    <property type="entry name" value="Dipeptide-binding Protein, Domain 3"/>
    <property type="match status" value="1"/>
</dbReference>
<dbReference type="GO" id="GO:0043190">
    <property type="term" value="C:ATP-binding cassette (ABC) transporter complex"/>
    <property type="evidence" value="ECO:0007669"/>
    <property type="project" value="InterPro"/>
</dbReference>
<protein>
    <submittedName>
        <fullName evidence="6">Oligopeptide ABC transporter periplasmic oligopeptide-binding protein</fullName>
    </submittedName>
</protein>
<accession>K0JLP3</accession>
<dbReference type="FunFam" id="3.10.105.10:FF:000001">
    <property type="entry name" value="Oligopeptide ABC transporter, oligopeptide-binding protein"/>
    <property type="match status" value="1"/>
</dbReference>
<dbReference type="InterPro" id="IPR030678">
    <property type="entry name" value="Peptide/Ni-bd"/>
</dbReference>
<keyword evidence="3" id="KW-0813">Transport</keyword>
<dbReference type="InterPro" id="IPR000914">
    <property type="entry name" value="SBP_5_dom"/>
</dbReference>
<dbReference type="GO" id="GO:0015833">
    <property type="term" value="P:peptide transport"/>
    <property type="evidence" value="ECO:0007669"/>
    <property type="project" value="TreeGrafter"/>
</dbReference>
<dbReference type="InterPro" id="IPR039424">
    <property type="entry name" value="SBP_5"/>
</dbReference>
<evidence type="ECO:0000259" key="5">
    <source>
        <dbReference type="Pfam" id="PF00496"/>
    </source>
</evidence>
<evidence type="ECO:0000256" key="3">
    <source>
        <dbReference type="ARBA" id="ARBA00022448"/>
    </source>
</evidence>
<dbReference type="FunFam" id="3.90.76.10:FF:000001">
    <property type="entry name" value="Oligopeptide ABC transporter substrate-binding protein"/>
    <property type="match status" value="1"/>
</dbReference>
<reference evidence="6 7" key="1">
    <citation type="journal article" date="2012" name="BMC Genomics">
        <title>Comparative genomics of Brachyspira pilosicoli strains: genome rearrangements, reductions and correlation of genetic compliment with phenotypic diversity.</title>
        <authorList>
            <person name="Mappley L.J."/>
            <person name="Black M.L."/>
            <person name="Abuoun M."/>
            <person name="Darby A.C."/>
            <person name="Woodward M.J."/>
            <person name="Parkhill J."/>
            <person name="Turner A.K."/>
            <person name="Bellgard M.I."/>
            <person name="La T."/>
            <person name="Phillips N.D."/>
            <person name="La Ragione R.M."/>
            <person name="Hampson D.J."/>
        </authorList>
    </citation>
    <scope>NUCLEOTIDE SEQUENCE [LARGE SCALE GENOMIC DNA]</scope>
    <source>
        <strain evidence="6">WesB</strain>
    </source>
</reference>
<evidence type="ECO:0000313" key="6">
    <source>
        <dbReference type="EMBL" id="CCG58042.1"/>
    </source>
</evidence>
<dbReference type="PROSITE" id="PS01040">
    <property type="entry name" value="SBP_BACTERIAL_5"/>
    <property type="match status" value="1"/>
</dbReference>
<dbReference type="GO" id="GO:0030288">
    <property type="term" value="C:outer membrane-bounded periplasmic space"/>
    <property type="evidence" value="ECO:0007669"/>
    <property type="project" value="UniProtKB-ARBA"/>
</dbReference>
<dbReference type="InterPro" id="IPR023765">
    <property type="entry name" value="SBP_5_CS"/>
</dbReference>
<evidence type="ECO:0000313" key="7">
    <source>
        <dbReference type="Proteomes" id="UP000003759"/>
    </source>
</evidence>
<name>K0JLP3_BRAPL</name>
<evidence type="ECO:0000256" key="1">
    <source>
        <dbReference type="ARBA" id="ARBA00004196"/>
    </source>
</evidence>
<dbReference type="PIRSF" id="PIRSF002741">
    <property type="entry name" value="MppA"/>
    <property type="match status" value="1"/>
</dbReference>
<evidence type="ECO:0000256" key="4">
    <source>
        <dbReference type="ARBA" id="ARBA00022729"/>
    </source>
</evidence>
<dbReference type="Gene3D" id="3.90.76.10">
    <property type="entry name" value="Dipeptide-binding Protein, Domain 1"/>
    <property type="match status" value="1"/>
</dbReference>
<dbReference type="Pfam" id="PF00496">
    <property type="entry name" value="SBP_bac_5"/>
    <property type="match status" value="1"/>
</dbReference>
<dbReference type="Proteomes" id="UP000003759">
    <property type="component" value="Chromosome"/>
</dbReference>
<dbReference type="PATRIC" id="fig|1161918.5.peg.2140"/>
<gene>
    <name evidence="6" type="ORF">WESB_2580</name>
</gene>
<comment type="similarity">
    <text evidence="2">Belongs to the bacterial solute-binding protein 5 family.</text>
</comment>
<evidence type="ECO:0000256" key="2">
    <source>
        <dbReference type="ARBA" id="ARBA00005695"/>
    </source>
</evidence>